<feature type="domain" description="Terminase large subunit gp17-like C-terminal" evidence="6">
    <location>
        <begin position="305"/>
        <end position="454"/>
    </location>
</feature>
<dbReference type="EMBL" id="LR796371">
    <property type="protein sequence ID" value="CAB4140009.1"/>
    <property type="molecule type" value="Genomic_DNA"/>
</dbReference>
<proteinExistence type="inferred from homology"/>
<keyword evidence="5" id="KW-0479">Metal-binding</keyword>
<reference evidence="7" key="1">
    <citation type="submission" date="2020-04" db="EMBL/GenBank/DDBJ databases">
        <authorList>
            <person name="Chiriac C."/>
            <person name="Salcher M."/>
            <person name="Ghai R."/>
            <person name="Kavagutti S V."/>
        </authorList>
    </citation>
    <scope>NUCLEOTIDE SEQUENCE</scope>
</reference>
<feature type="binding site" evidence="5">
    <location>
        <position position="307"/>
    </location>
    <ligand>
        <name>Mg(2+)</name>
        <dbReference type="ChEBI" id="CHEBI:18420"/>
        <note>catalytic; for nuclease activity</note>
    </ligand>
</feature>
<dbReference type="InterPro" id="IPR044265">
    <property type="entry name" value="Terminase_large_su_BPP22"/>
</dbReference>
<protein>
    <recommendedName>
        <fullName evidence="5">Terminase, large subunit</fullName>
    </recommendedName>
    <alternativeName>
        <fullName evidence="5">DNA-packaging protein gp2</fullName>
    </alternativeName>
    <domain>
        <recommendedName>
            <fullName evidence="5">Endonuclease</fullName>
            <ecNumber evidence="5">3.1.21.-</ecNumber>
        </recommendedName>
    </domain>
    <domain>
        <recommendedName>
            <fullName evidence="5">ATPase</fullName>
            <ecNumber evidence="5">3.6.4.-</ecNumber>
        </recommendedName>
    </domain>
</protein>
<keyword evidence="3 5" id="KW-0067">ATP-binding</keyword>
<comment type="subunit">
    <text evidence="5">Interacts with the terminase small subunit; the active complex is composed of a monomer of the terminase large subunit and a nonamer ring of terminase small subunits. Interacts with the portal protein; this interaction allows the packaging of viral DNA.</text>
</comment>
<dbReference type="GO" id="GO:0051276">
    <property type="term" value="P:chromosome organization"/>
    <property type="evidence" value="ECO:0007669"/>
    <property type="project" value="UniProtKB-UniRule"/>
</dbReference>
<keyword evidence="1 5" id="KW-1188">Viral release from host cell</keyword>
<dbReference type="HAMAP" id="MF_04148">
    <property type="entry name" value="TERL_BPP22"/>
    <property type="match status" value="1"/>
</dbReference>
<keyword evidence="2 5" id="KW-0547">Nucleotide-binding</keyword>
<evidence type="ECO:0000256" key="2">
    <source>
        <dbReference type="ARBA" id="ARBA00022741"/>
    </source>
</evidence>
<dbReference type="GO" id="GO:0004519">
    <property type="term" value="F:endonuclease activity"/>
    <property type="evidence" value="ECO:0007669"/>
    <property type="project" value="UniProtKB-UniRule"/>
</dbReference>
<evidence type="ECO:0000256" key="3">
    <source>
        <dbReference type="ARBA" id="ARBA00022840"/>
    </source>
</evidence>
<evidence type="ECO:0000256" key="1">
    <source>
        <dbReference type="ARBA" id="ARBA00022612"/>
    </source>
</evidence>
<keyword evidence="5" id="KW-0378">Hydrolase</keyword>
<organism evidence="7">
    <name type="scientific">uncultured Caudovirales phage</name>
    <dbReference type="NCBI Taxonomy" id="2100421"/>
    <lineage>
        <taxon>Viruses</taxon>
        <taxon>Duplodnaviria</taxon>
        <taxon>Heunggongvirae</taxon>
        <taxon>Uroviricota</taxon>
        <taxon>Caudoviricetes</taxon>
        <taxon>Peduoviridae</taxon>
        <taxon>Maltschvirus</taxon>
        <taxon>Maltschvirus maltsch</taxon>
    </lineage>
</organism>
<evidence type="ECO:0000313" key="7">
    <source>
        <dbReference type="EMBL" id="CAB4140009.1"/>
    </source>
</evidence>
<feature type="short sequence motif" description="Walker B motif" evidence="5">
    <location>
        <begin position="184"/>
        <end position="189"/>
    </location>
</feature>
<dbReference type="GO" id="GO:0046872">
    <property type="term" value="F:metal ion binding"/>
    <property type="evidence" value="ECO:0007669"/>
    <property type="project" value="UniProtKB-UniRule"/>
</dbReference>
<comment type="similarity">
    <text evidence="5">Belongs to the Lederbergvirus large terminase family.</text>
</comment>
<accession>A0A6J5M876</accession>
<dbReference type="GO" id="GO:0019073">
    <property type="term" value="P:viral DNA genome packaging"/>
    <property type="evidence" value="ECO:0007669"/>
    <property type="project" value="UniProtKB-UniRule"/>
</dbReference>
<evidence type="ECO:0000259" key="6">
    <source>
        <dbReference type="Pfam" id="PF17289"/>
    </source>
</evidence>
<dbReference type="Gene3D" id="3.30.420.280">
    <property type="match status" value="1"/>
</dbReference>
<keyword evidence="5" id="KW-0460">Magnesium</keyword>
<keyword evidence="5" id="KW-0255">Endonuclease</keyword>
<dbReference type="GO" id="GO:0098009">
    <property type="term" value="C:viral terminase, large subunit"/>
    <property type="evidence" value="ECO:0007669"/>
    <property type="project" value="UniProtKB-UniRule"/>
</dbReference>
<keyword evidence="5" id="KW-0426">Late protein</keyword>
<feature type="short sequence motif" description="Walker A motif" evidence="5">
    <location>
        <begin position="65"/>
        <end position="72"/>
    </location>
</feature>
<dbReference type="InterPro" id="IPR027417">
    <property type="entry name" value="P-loop_NTPase"/>
</dbReference>
<gene>
    <name evidence="7" type="ORF">UFOVP397_45</name>
</gene>
<dbReference type="GO" id="GO:0005524">
    <property type="term" value="F:ATP binding"/>
    <property type="evidence" value="ECO:0007669"/>
    <property type="project" value="UniProtKB-KW"/>
</dbReference>
<evidence type="ECO:0000256" key="5">
    <source>
        <dbReference type="HAMAP-Rule" id="MF_04148"/>
    </source>
</evidence>
<evidence type="ECO:0000256" key="4">
    <source>
        <dbReference type="ARBA" id="ARBA00023219"/>
    </source>
</evidence>
<comment type="function">
    <text evidence="5">The terminase large subunit acts as an ATP driven molecular motor necessary for viral DNA translocation into empty capsids and as an endonuclease that cuts the viral genome to initiate and to end a packaging reaction. The terminase lies at a unique vertex of the procapsid and is composed of two subunits, a small terminase subunit involved in viral DNA recognition (packaging sequence), and a large terminase subunit possessing endonucleolytic and ATPase activities. Both terminase subunits heterooligomerize and are docked on the portal protein to form the packaging machine. Once the capsid is packaged with the DNA, the terminase cleaves the viral genome concatemer and is substituted by the tail.</text>
</comment>
<keyword evidence="5" id="KW-0540">Nuclease</keyword>
<dbReference type="Gene3D" id="3.40.50.300">
    <property type="entry name" value="P-loop containing nucleotide triphosphate hydrolases"/>
    <property type="match status" value="1"/>
</dbReference>
<feature type="binding site" evidence="5">
    <location>
        <position position="443"/>
    </location>
    <ligand>
        <name>Mg(2+)</name>
        <dbReference type="ChEBI" id="CHEBI:18420"/>
        <note>catalytic; for nuclease activity</note>
    </ligand>
</feature>
<dbReference type="Pfam" id="PF17289">
    <property type="entry name" value="Terminase_6C"/>
    <property type="match status" value="1"/>
</dbReference>
<dbReference type="Pfam" id="PF03237">
    <property type="entry name" value="Terminase_6N"/>
    <property type="match status" value="1"/>
</dbReference>
<dbReference type="InterPro" id="IPR035421">
    <property type="entry name" value="Terminase_6C"/>
</dbReference>
<dbReference type="EC" id="3.1.21.-" evidence="5"/>
<comment type="domain">
    <text evidence="5">The ATPase region is in the N-terminus, whereas the nuclease region is in the C-terminus.</text>
</comment>
<sequence>MTFRRRVALPPELAALAADPIAREQIKREVKKRLDERKIELYRPYTKQEAFHAAGKAHRERLLMAGNQLGKTYSAAAETAYHLTGEYPSWWQGRRFDKAVAFWGAGVTNEATRDTVQRLLVGRAGNIGTGMIPKARIKETTSARGIADALDTVFVHHVSGGVSQITFKSYEEKREKWQGETLDGVWMDEEPPLPLYMEALTRTNATGGIVYCTFTPLLGMSDMVRLFYPRPSSVDRCIVQMTIMDADHLDEEQKQRIIASYPAHEREARTRGIPQLGSGKVFAVPESAYTIDAFAIPPHWPGIAGIDLGFDHPFGAALLRYDRDADTVYVTNTHRAKGQTVLQQAEVLRAWGKYPVAWPHDAASHDRTSGETMAELYRRHGLNMLHAHATFPDGGYGLEASIADVTDRLETGRLKIFGHLADLLEELRMYHRKEGRVVKEQDDIVSAVRYALMMLRFAGRPPSAAGSGAPRRRLRLV</sequence>
<feature type="active site" description="For ATPase activity" evidence="5">
    <location>
        <position position="189"/>
    </location>
</feature>
<dbReference type="GO" id="GO:0016887">
    <property type="term" value="F:ATP hydrolysis activity"/>
    <property type="evidence" value="ECO:0007669"/>
    <property type="project" value="InterPro"/>
</dbReference>
<keyword evidence="4 5" id="KW-0231">Viral genome packaging</keyword>
<dbReference type="EC" id="3.6.4.-" evidence="5"/>
<comment type="cofactor">
    <cofactor evidence="5">
        <name>Mg(2+)</name>
        <dbReference type="ChEBI" id="CHEBI:18420"/>
    </cofactor>
    <text evidence="5">Nuclease activity probably requires 2 Mg(2+) ions per subunit.</text>
</comment>
<name>A0A6J5M876_9CAUD</name>